<dbReference type="EMBL" id="AMGY01000008">
    <property type="protein sequence ID" value="EXJ79062.1"/>
    <property type="molecule type" value="Genomic_DNA"/>
</dbReference>
<protein>
    <recommendedName>
        <fullName evidence="7">Zn(2)-C6 fungal-type domain-containing protein</fullName>
    </recommendedName>
</protein>
<comment type="caution">
    <text evidence="5">The sequence shown here is derived from an EMBL/GenBank/DDBJ whole genome shotgun (WGS) entry which is preliminary data.</text>
</comment>
<feature type="compositionally biased region" description="Basic and acidic residues" evidence="4">
    <location>
        <begin position="66"/>
        <end position="77"/>
    </location>
</feature>
<dbReference type="CDD" id="cd00067">
    <property type="entry name" value="GAL4"/>
    <property type="match status" value="1"/>
</dbReference>
<evidence type="ECO:0000313" key="5">
    <source>
        <dbReference type="EMBL" id="EXJ79062.1"/>
    </source>
</evidence>
<feature type="region of interest" description="Disordered" evidence="4">
    <location>
        <begin position="20"/>
        <end position="90"/>
    </location>
</feature>
<keyword evidence="3" id="KW-0539">Nucleus</keyword>
<sequence length="257" mass="28344">MGSIDLQCDETHPQCKRCTKTGKTCPGYRPPTQSTFRPWFTGAKPPSSGPKQQPLLRPLLSIGTPEEQKEKEKEQNHNHTGYPISTDDRSTEALPFPAYDGSHSDAQAQARSLVRQSRTLKSSPDYQFQFPRLIPPAPSTQWESLVLPLFFNLFSSSPGFTKYDGLMSFLPRAYTQSSPGSCLHAAVAAAADANAFRKLTGSRALLQARHKHLIALSAVQRAIQDPVEAVQDSTLCSLYVLTLYEVINLINSPSRAL</sequence>
<dbReference type="HOGENOM" id="CLU_1081817_0_0_1"/>
<dbReference type="GO" id="GO:0000981">
    <property type="term" value="F:DNA-binding transcription factor activity, RNA polymerase II-specific"/>
    <property type="evidence" value="ECO:0007669"/>
    <property type="project" value="InterPro"/>
</dbReference>
<dbReference type="PANTHER" id="PTHR38791">
    <property type="entry name" value="ZN(II)2CYS6 TRANSCRIPTION FACTOR (EUROFUNG)-RELATED-RELATED"/>
    <property type="match status" value="1"/>
</dbReference>
<evidence type="ECO:0000313" key="6">
    <source>
        <dbReference type="Proteomes" id="UP000019478"/>
    </source>
</evidence>
<dbReference type="OrthoDB" id="5429770at2759"/>
<dbReference type="Proteomes" id="UP000019478">
    <property type="component" value="Unassembled WGS sequence"/>
</dbReference>
<evidence type="ECO:0000256" key="4">
    <source>
        <dbReference type="SAM" id="MobiDB-lite"/>
    </source>
</evidence>
<dbReference type="InterPro" id="IPR001138">
    <property type="entry name" value="Zn2Cys6_DnaBD"/>
</dbReference>
<evidence type="ECO:0008006" key="7">
    <source>
        <dbReference type="Google" id="ProtNLM"/>
    </source>
</evidence>
<name>W9XEX9_9EURO</name>
<keyword evidence="1" id="KW-0805">Transcription regulation</keyword>
<evidence type="ECO:0000256" key="2">
    <source>
        <dbReference type="ARBA" id="ARBA00023163"/>
    </source>
</evidence>
<dbReference type="GeneID" id="19172650"/>
<dbReference type="InterPro" id="IPR053175">
    <property type="entry name" value="DHMBA_Reg_Transcription_Factor"/>
</dbReference>
<evidence type="ECO:0000256" key="1">
    <source>
        <dbReference type="ARBA" id="ARBA00023015"/>
    </source>
</evidence>
<dbReference type="AlphaFoldDB" id="W9XEX9"/>
<keyword evidence="6" id="KW-1185">Reference proteome</keyword>
<dbReference type="GO" id="GO:0008270">
    <property type="term" value="F:zinc ion binding"/>
    <property type="evidence" value="ECO:0007669"/>
    <property type="project" value="InterPro"/>
</dbReference>
<dbReference type="PANTHER" id="PTHR38791:SF12">
    <property type="entry name" value="TRANSCRIPTION FACTOR DOMAIN-CONTAINING PROTEIN-RELATED"/>
    <property type="match status" value="1"/>
</dbReference>
<keyword evidence="2" id="KW-0804">Transcription</keyword>
<dbReference type="RefSeq" id="XP_007736850.1">
    <property type="nucleotide sequence ID" value="XM_007738660.1"/>
</dbReference>
<evidence type="ECO:0000256" key="3">
    <source>
        <dbReference type="ARBA" id="ARBA00023242"/>
    </source>
</evidence>
<proteinExistence type="predicted"/>
<accession>W9XEX9</accession>
<reference evidence="5 6" key="1">
    <citation type="submission" date="2013-03" db="EMBL/GenBank/DDBJ databases">
        <title>The Genome Sequence of Capronia epimyces CBS 606.96.</title>
        <authorList>
            <consortium name="The Broad Institute Genomics Platform"/>
            <person name="Cuomo C."/>
            <person name="de Hoog S."/>
            <person name="Gorbushina A."/>
            <person name="Walker B."/>
            <person name="Young S.K."/>
            <person name="Zeng Q."/>
            <person name="Gargeya S."/>
            <person name="Fitzgerald M."/>
            <person name="Haas B."/>
            <person name="Abouelleil A."/>
            <person name="Allen A.W."/>
            <person name="Alvarado L."/>
            <person name="Arachchi H.M."/>
            <person name="Berlin A.M."/>
            <person name="Chapman S.B."/>
            <person name="Gainer-Dewar J."/>
            <person name="Goldberg J."/>
            <person name="Griggs A."/>
            <person name="Gujja S."/>
            <person name="Hansen M."/>
            <person name="Howarth C."/>
            <person name="Imamovic A."/>
            <person name="Ireland A."/>
            <person name="Larimer J."/>
            <person name="McCowan C."/>
            <person name="Murphy C."/>
            <person name="Pearson M."/>
            <person name="Poon T.W."/>
            <person name="Priest M."/>
            <person name="Roberts A."/>
            <person name="Saif S."/>
            <person name="Shea T."/>
            <person name="Sisk P."/>
            <person name="Sykes S."/>
            <person name="Wortman J."/>
            <person name="Nusbaum C."/>
            <person name="Birren B."/>
        </authorList>
    </citation>
    <scope>NUCLEOTIDE SEQUENCE [LARGE SCALE GENOMIC DNA]</scope>
    <source>
        <strain evidence="5 6">CBS 606.96</strain>
    </source>
</reference>
<gene>
    <name evidence="5" type="ORF">A1O3_08563</name>
</gene>
<organism evidence="5 6">
    <name type="scientific">Capronia epimyces CBS 606.96</name>
    <dbReference type="NCBI Taxonomy" id="1182542"/>
    <lineage>
        <taxon>Eukaryota</taxon>
        <taxon>Fungi</taxon>
        <taxon>Dikarya</taxon>
        <taxon>Ascomycota</taxon>
        <taxon>Pezizomycotina</taxon>
        <taxon>Eurotiomycetes</taxon>
        <taxon>Chaetothyriomycetidae</taxon>
        <taxon>Chaetothyriales</taxon>
        <taxon>Herpotrichiellaceae</taxon>
        <taxon>Capronia</taxon>
    </lineage>
</organism>